<evidence type="ECO:0000256" key="5">
    <source>
        <dbReference type="ARBA" id="ARBA00022989"/>
    </source>
</evidence>
<dbReference type="Pfam" id="PF12704">
    <property type="entry name" value="MacB_PCD"/>
    <property type="match status" value="1"/>
</dbReference>
<sequence>MLFAIAFRNTWRNRARSIIIMMSVAIGLFSGIAVMALYNGLLRSRVRTVIEAETGHIQLHAANFKKDYDPALFLHNGINVLQQVRSLPDVKTAAPRSITHGMLSTPTGSSGVQVNGVDPETEYRVSKLNRKIIEGQGFSAAKTNEIVVGKKLAGKMKLKPGAKVVLTFTDTTGNIVAGAFRVAAIYQSNNAPLDEKNVYVTMNGLNYLLGIGNQFHEITLLLQKDDNVKQIQNTLQQKLPGYQVESWKEISPETELMVNTIDEYSFIILVIIMLALAFGIVNTMFMAILERTREIGMMIALGMNRVRLFTLILLETLILTLAGAPIGLLIAWALTAYYNKTGLNLSILGKDMLSSFGYSTIVYPEFPWHRLAAVFILVMGTALLSCLLPAAKALRLQPVAALQR</sequence>
<dbReference type="InterPro" id="IPR051447">
    <property type="entry name" value="Lipoprotein-release_system"/>
</dbReference>
<dbReference type="InterPro" id="IPR003838">
    <property type="entry name" value="ABC3_permease_C"/>
</dbReference>
<keyword evidence="6 7" id="KW-0472">Membrane</keyword>
<gene>
    <name evidence="10" type="ORF">FAM09_13640</name>
</gene>
<keyword evidence="11" id="KW-1185">Reference proteome</keyword>
<dbReference type="RefSeq" id="WP_136577673.1">
    <property type="nucleotide sequence ID" value="NZ_STFF01000003.1"/>
</dbReference>
<dbReference type="OrthoDB" id="1451596at2"/>
<feature type="transmembrane region" description="Helical" evidence="7">
    <location>
        <begin position="368"/>
        <end position="388"/>
    </location>
</feature>
<evidence type="ECO:0000256" key="4">
    <source>
        <dbReference type="ARBA" id="ARBA00022692"/>
    </source>
</evidence>
<feature type="transmembrane region" description="Helical" evidence="7">
    <location>
        <begin position="308"/>
        <end position="334"/>
    </location>
</feature>
<feature type="transmembrane region" description="Helical" evidence="7">
    <location>
        <begin position="18"/>
        <end position="38"/>
    </location>
</feature>
<dbReference type="GO" id="GO:0044874">
    <property type="term" value="P:lipoprotein localization to outer membrane"/>
    <property type="evidence" value="ECO:0007669"/>
    <property type="project" value="TreeGrafter"/>
</dbReference>
<evidence type="ECO:0000256" key="2">
    <source>
        <dbReference type="ARBA" id="ARBA00005236"/>
    </source>
</evidence>
<dbReference type="PANTHER" id="PTHR30489:SF0">
    <property type="entry name" value="LIPOPROTEIN-RELEASING SYSTEM TRANSMEMBRANE PROTEIN LOLE"/>
    <property type="match status" value="1"/>
</dbReference>
<dbReference type="PANTHER" id="PTHR30489">
    <property type="entry name" value="LIPOPROTEIN-RELEASING SYSTEM TRANSMEMBRANE PROTEIN LOLE"/>
    <property type="match status" value="1"/>
</dbReference>
<keyword evidence="5 7" id="KW-1133">Transmembrane helix</keyword>
<dbReference type="Pfam" id="PF02687">
    <property type="entry name" value="FtsX"/>
    <property type="match status" value="1"/>
</dbReference>
<name>A0A4S8HWE3_9BACT</name>
<evidence type="ECO:0000259" key="8">
    <source>
        <dbReference type="Pfam" id="PF02687"/>
    </source>
</evidence>
<dbReference type="EMBL" id="STFF01000003">
    <property type="protein sequence ID" value="THU39541.1"/>
    <property type="molecule type" value="Genomic_DNA"/>
</dbReference>
<evidence type="ECO:0000256" key="6">
    <source>
        <dbReference type="ARBA" id="ARBA00023136"/>
    </source>
</evidence>
<keyword evidence="3" id="KW-1003">Cell membrane</keyword>
<keyword evidence="4 7" id="KW-0812">Transmembrane</keyword>
<comment type="subcellular location">
    <subcellularLocation>
        <location evidence="1">Cell membrane</location>
        <topology evidence="1">Multi-pass membrane protein</topology>
    </subcellularLocation>
</comment>
<dbReference type="Proteomes" id="UP000306918">
    <property type="component" value="Unassembled WGS sequence"/>
</dbReference>
<feature type="domain" description="MacB-like periplasmic core" evidence="9">
    <location>
        <begin position="17"/>
        <end position="237"/>
    </location>
</feature>
<evidence type="ECO:0000256" key="7">
    <source>
        <dbReference type="SAM" id="Phobius"/>
    </source>
</evidence>
<comment type="similarity">
    <text evidence="2">Belongs to the ABC-4 integral membrane protein family. LolC/E subfamily.</text>
</comment>
<organism evidence="10 11">
    <name type="scientific">Niastella caeni</name>
    <dbReference type="NCBI Taxonomy" id="2569763"/>
    <lineage>
        <taxon>Bacteria</taxon>
        <taxon>Pseudomonadati</taxon>
        <taxon>Bacteroidota</taxon>
        <taxon>Chitinophagia</taxon>
        <taxon>Chitinophagales</taxon>
        <taxon>Chitinophagaceae</taxon>
        <taxon>Niastella</taxon>
    </lineage>
</organism>
<comment type="caution">
    <text evidence="10">The sequence shown here is derived from an EMBL/GenBank/DDBJ whole genome shotgun (WGS) entry which is preliminary data.</text>
</comment>
<evidence type="ECO:0000313" key="11">
    <source>
        <dbReference type="Proteomes" id="UP000306918"/>
    </source>
</evidence>
<evidence type="ECO:0000256" key="1">
    <source>
        <dbReference type="ARBA" id="ARBA00004651"/>
    </source>
</evidence>
<dbReference type="GO" id="GO:0098797">
    <property type="term" value="C:plasma membrane protein complex"/>
    <property type="evidence" value="ECO:0007669"/>
    <property type="project" value="TreeGrafter"/>
</dbReference>
<dbReference type="AlphaFoldDB" id="A0A4S8HWE3"/>
<reference evidence="10 11" key="1">
    <citation type="submission" date="2019-04" db="EMBL/GenBank/DDBJ databases">
        <title>Niastella caeni sp. nov., isolated from activated sludge.</title>
        <authorList>
            <person name="Sheng M."/>
        </authorList>
    </citation>
    <scope>NUCLEOTIDE SEQUENCE [LARGE SCALE GENOMIC DNA]</scope>
    <source>
        <strain evidence="10 11">HX-2-15</strain>
    </source>
</reference>
<evidence type="ECO:0000313" key="10">
    <source>
        <dbReference type="EMBL" id="THU39541.1"/>
    </source>
</evidence>
<protein>
    <submittedName>
        <fullName evidence="10">ABC transporter permease</fullName>
    </submittedName>
</protein>
<evidence type="ECO:0000259" key="9">
    <source>
        <dbReference type="Pfam" id="PF12704"/>
    </source>
</evidence>
<dbReference type="InterPro" id="IPR025857">
    <property type="entry name" value="MacB_PCD"/>
</dbReference>
<proteinExistence type="inferred from homology"/>
<feature type="domain" description="ABC3 transporter permease C-terminal" evidence="8">
    <location>
        <begin position="266"/>
        <end position="398"/>
    </location>
</feature>
<accession>A0A4S8HWE3</accession>
<evidence type="ECO:0000256" key="3">
    <source>
        <dbReference type="ARBA" id="ARBA00022475"/>
    </source>
</evidence>
<feature type="transmembrane region" description="Helical" evidence="7">
    <location>
        <begin position="264"/>
        <end position="288"/>
    </location>
</feature>